<sequence>MQIKATLLHTGLPTPVHGRFPTISRTYGRLYQGEQYA</sequence>
<accession>A0A2R4NEQ4</accession>
<geneLocation type="plasmid" evidence="1">
    <name>pD610-HI2</name>
</geneLocation>
<keyword evidence="1" id="KW-0614">Plasmid</keyword>
<evidence type="ECO:0000313" key="1">
    <source>
        <dbReference type="EMBL" id="AVX34646.1"/>
    </source>
</evidence>
<protein>
    <submittedName>
        <fullName evidence="1">Uncharacterized protein</fullName>
    </submittedName>
</protein>
<proteinExistence type="predicted"/>
<dbReference type="AlphaFoldDB" id="A0A2R4NEQ4"/>
<name>A0A2R4NEQ4_KLEPN</name>
<reference evidence="1" key="1">
    <citation type="submission" date="2017-10" db="EMBL/GenBank/DDBJ databases">
        <title>Complete sequence of pD610-HI2.</title>
        <authorList>
            <person name="Jiang X."/>
            <person name="Feng J."/>
            <person name="Zeng L."/>
            <person name="Zhang D."/>
            <person name="Zhan Z."/>
            <person name="Zhao Y."/>
            <person name="Luo W."/>
            <person name="Zhou D."/>
        </authorList>
    </citation>
    <scope>NUCLEOTIDE SEQUENCE</scope>
    <source>
        <strain evidence="1">D610</strain>
        <plasmid evidence="1">pD610-HI2</plasmid>
    </source>
</reference>
<organism evidence="1">
    <name type="scientific">Klebsiella pneumoniae</name>
    <dbReference type="NCBI Taxonomy" id="573"/>
    <lineage>
        <taxon>Bacteria</taxon>
        <taxon>Pseudomonadati</taxon>
        <taxon>Pseudomonadota</taxon>
        <taxon>Gammaproteobacteria</taxon>
        <taxon>Enterobacterales</taxon>
        <taxon>Enterobacteriaceae</taxon>
        <taxon>Klebsiella/Raoultella group</taxon>
        <taxon>Klebsiella</taxon>
        <taxon>Klebsiella pneumoniae complex</taxon>
    </lineage>
</organism>
<dbReference type="EMBL" id="MG288680">
    <property type="protein sequence ID" value="AVX34646.1"/>
    <property type="molecule type" value="Genomic_DNA"/>
</dbReference>